<evidence type="ECO:0000313" key="4">
    <source>
        <dbReference type="Proteomes" id="UP000756710"/>
    </source>
</evidence>
<organism evidence="2">
    <name type="scientific">Streptomyces iranensis</name>
    <dbReference type="NCBI Taxonomy" id="576784"/>
    <lineage>
        <taxon>Bacteria</taxon>
        <taxon>Bacillati</taxon>
        <taxon>Actinomycetota</taxon>
        <taxon>Actinomycetes</taxon>
        <taxon>Kitasatosporales</taxon>
        <taxon>Streptomycetaceae</taxon>
        <taxon>Streptomyces</taxon>
        <taxon>Streptomyces violaceusniger group</taxon>
    </lineage>
</organism>
<evidence type="ECO:0000256" key="1">
    <source>
        <dbReference type="SAM" id="MobiDB-lite"/>
    </source>
</evidence>
<name>A0A060ZLH8_9ACTN</name>
<dbReference type="HOGENOM" id="CLU_3240229_0_0_11"/>
<keyword evidence="4" id="KW-1185">Reference proteome</keyword>
<evidence type="ECO:0000313" key="3">
    <source>
        <dbReference type="EMBL" id="MBP2067786.1"/>
    </source>
</evidence>
<feature type="compositionally biased region" description="Polar residues" evidence="1">
    <location>
        <begin position="32"/>
        <end position="43"/>
    </location>
</feature>
<dbReference type="RefSeq" id="WP_281062831.1">
    <property type="nucleotide sequence ID" value="NZ_CP136563.1"/>
</dbReference>
<gene>
    <name evidence="3" type="ORF">J2Z30_008853</name>
    <name evidence="2" type="ORF">SIRAN3810</name>
</gene>
<dbReference type="EMBL" id="LK022848">
    <property type="protein sequence ID" value="CDR06945.1"/>
    <property type="molecule type" value="Genomic_DNA"/>
</dbReference>
<sequence length="43" mass="4622">MSTLGPVDFRPGKERTATYAKAMKRQAKLNKKLNSSPSATSGP</sequence>
<accession>A0A060ZLH8</accession>
<reference evidence="3 4" key="2">
    <citation type="submission" date="2021-03" db="EMBL/GenBank/DDBJ databases">
        <title>Genomic Encyclopedia of Type Strains, Phase IV (KMG-IV): sequencing the most valuable type-strain genomes for metagenomic binning, comparative biology and taxonomic classification.</title>
        <authorList>
            <person name="Goeker M."/>
        </authorList>
    </citation>
    <scope>NUCLEOTIDE SEQUENCE [LARGE SCALE GENOMIC DNA]</scope>
    <source>
        <strain evidence="3 4">DSM 41954</strain>
    </source>
</reference>
<protein>
    <submittedName>
        <fullName evidence="2">Uncharacterized protein</fullName>
    </submittedName>
</protein>
<reference evidence="2" key="1">
    <citation type="submission" date="2014-05" db="EMBL/GenBank/DDBJ databases">
        <authorList>
            <person name="Horn Fabian"/>
        </authorList>
    </citation>
    <scope>NUCLEOTIDE SEQUENCE</scope>
</reference>
<evidence type="ECO:0000313" key="2">
    <source>
        <dbReference type="EMBL" id="CDR06945.1"/>
    </source>
</evidence>
<dbReference type="AlphaFoldDB" id="A0A060ZLH8"/>
<feature type="region of interest" description="Disordered" evidence="1">
    <location>
        <begin position="24"/>
        <end position="43"/>
    </location>
</feature>
<proteinExistence type="predicted"/>
<dbReference type="EMBL" id="JAGGLR010000033">
    <property type="protein sequence ID" value="MBP2067786.1"/>
    <property type="molecule type" value="Genomic_DNA"/>
</dbReference>
<dbReference type="Proteomes" id="UP000756710">
    <property type="component" value="Unassembled WGS sequence"/>
</dbReference>